<dbReference type="AlphaFoldDB" id="A0A2P7Z5Z3"/>
<comment type="caution">
    <text evidence="6">The sequence shown here is derived from an EMBL/GenBank/DDBJ whole genome shotgun (WGS) entry which is preliminary data.</text>
</comment>
<keyword evidence="1" id="KW-0677">Repeat</keyword>
<dbReference type="InterPro" id="IPR019734">
    <property type="entry name" value="TPR_rpt"/>
</dbReference>
<dbReference type="Gene3D" id="1.25.40.10">
    <property type="entry name" value="Tetratricopeptide repeat domain"/>
    <property type="match status" value="1"/>
</dbReference>
<comment type="function">
    <text evidence="4">Part of the endoplasmic reticulum membrane protein complex (EMC) that enables the energy-independent insertion into endoplasmic reticulum membranes of newly synthesized membrane proteins.</text>
</comment>
<evidence type="ECO:0000313" key="6">
    <source>
        <dbReference type="EMBL" id="PSK43650.1"/>
    </source>
</evidence>
<feature type="repeat" description="TPR" evidence="3">
    <location>
        <begin position="161"/>
        <end position="194"/>
    </location>
</feature>
<keyword evidence="7" id="KW-1185">Reference proteome</keyword>
<evidence type="ECO:0000256" key="2">
    <source>
        <dbReference type="ARBA" id="ARBA00022803"/>
    </source>
</evidence>
<reference evidence="6 7" key="1">
    <citation type="submission" date="2017-05" db="EMBL/GenBank/DDBJ databases">
        <title>Draft genome sequence of Elsinoe australis.</title>
        <authorList>
            <person name="Cheng Q."/>
        </authorList>
    </citation>
    <scope>NUCLEOTIDE SEQUENCE [LARGE SCALE GENOMIC DNA]</scope>
    <source>
        <strain evidence="6 7">NL1</strain>
    </source>
</reference>
<dbReference type="PROSITE" id="PS50005">
    <property type="entry name" value="TPR"/>
    <property type="match status" value="1"/>
</dbReference>
<keyword evidence="4" id="KW-0472">Membrane</keyword>
<sequence>MTTDVLRPAAFLSPKESLAISQQAPKILKSLAPSRLSLPFPLSLLLSAESPEKWQTYENLLVACLKTGDDESAFLCLTELLSRFGADNERVQALRGLYQESMAKDEVGLQEVLDQYEDILKDSPANMHVRKRRVALLKSMGRGQEAARALVKVLDTSPTDAEAWAELGDMYAEQGLWEKSAYAWEEVLLVMPNAWNSHARLGEVEWAWSQTVEANGEKTRLVSQALRRYCRAIELCDDYLRGYYGLKLTSKKLLELLPKTQKSSGGFDIPGDLSPPPIPAVESLNELATSKLSEIVRRGAAKESGWDGYSEAELIAARELLDRDTQKVER</sequence>
<evidence type="ECO:0000256" key="1">
    <source>
        <dbReference type="ARBA" id="ARBA00022737"/>
    </source>
</evidence>
<dbReference type="OrthoDB" id="124397at2759"/>
<evidence type="ECO:0000259" key="5">
    <source>
        <dbReference type="Pfam" id="PF22890"/>
    </source>
</evidence>
<dbReference type="InterPro" id="IPR039856">
    <property type="entry name" value="EMC2-like"/>
</dbReference>
<organism evidence="6 7">
    <name type="scientific">Elsinoe australis</name>
    <dbReference type="NCBI Taxonomy" id="40998"/>
    <lineage>
        <taxon>Eukaryota</taxon>
        <taxon>Fungi</taxon>
        <taxon>Dikarya</taxon>
        <taxon>Ascomycota</taxon>
        <taxon>Pezizomycotina</taxon>
        <taxon>Dothideomycetes</taxon>
        <taxon>Dothideomycetidae</taxon>
        <taxon>Myriangiales</taxon>
        <taxon>Elsinoaceae</taxon>
        <taxon>Elsinoe</taxon>
    </lineage>
</organism>
<dbReference type="Proteomes" id="UP000243723">
    <property type="component" value="Unassembled WGS sequence"/>
</dbReference>
<dbReference type="SUPFAM" id="SSF48452">
    <property type="entry name" value="TPR-like"/>
    <property type="match status" value="1"/>
</dbReference>
<dbReference type="EMBL" id="NHZQ01000305">
    <property type="protein sequence ID" value="PSK43650.1"/>
    <property type="molecule type" value="Genomic_DNA"/>
</dbReference>
<dbReference type="Pfam" id="PF22890">
    <property type="entry name" value="TPR_EMC2"/>
    <property type="match status" value="1"/>
</dbReference>
<dbReference type="InterPro" id="IPR011990">
    <property type="entry name" value="TPR-like_helical_dom_sf"/>
</dbReference>
<dbReference type="PANTHER" id="PTHR12760">
    <property type="entry name" value="TETRATRICOPEPTIDE REPEAT PROTEIN"/>
    <property type="match status" value="1"/>
</dbReference>
<keyword evidence="2 3" id="KW-0802">TPR repeat</keyword>
<comment type="similarity">
    <text evidence="4">Belongs to the EMC2 family.</text>
</comment>
<feature type="domain" description="EMC2 TPR-like" evidence="5">
    <location>
        <begin position="114"/>
        <end position="204"/>
    </location>
</feature>
<proteinExistence type="inferred from homology"/>
<accession>A0A2P7Z5Z3</accession>
<dbReference type="STRING" id="40998.A0A2P7Z5Z3"/>
<gene>
    <name evidence="6" type="ORF">B9Z65_7164</name>
</gene>
<keyword evidence="4" id="KW-0256">Endoplasmic reticulum</keyword>
<comment type="subcellular location">
    <subcellularLocation>
        <location evidence="4">Endoplasmic reticulum membrane</location>
        <topology evidence="4">Peripheral membrane protein</topology>
        <orientation evidence="4">Cytoplasmic side</orientation>
    </subcellularLocation>
</comment>
<dbReference type="GO" id="GO:0072546">
    <property type="term" value="C:EMC complex"/>
    <property type="evidence" value="ECO:0007669"/>
    <property type="project" value="UniProtKB-UniRule"/>
</dbReference>
<protein>
    <recommendedName>
        <fullName evidence="4">ER membrane protein complex subunit 2</fullName>
    </recommendedName>
</protein>
<evidence type="ECO:0000256" key="4">
    <source>
        <dbReference type="RuleBase" id="RU367091"/>
    </source>
</evidence>
<evidence type="ECO:0000256" key="3">
    <source>
        <dbReference type="PROSITE-ProRule" id="PRU00339"/>
    </source>
</evidence>
<dbReference type="InterPro" id="IPR055217">
    <property type="entry name" value="TPR_EMC2"/>
</dbReference>
<evidence type="ECO:0000313" key="7">
    <source>
        <dbReference type="Proteomes" id="UP000243723"/>
    </source>
</evidence>
<dbReference type="FunFam" id="1.25.40.10:FF:001208">
    <property type="entry name" value="Tetratricopeptide repeat domain-containing protein"/>
    <property type="match status" value="1"/>
</dbReference>
<comment type="subunit">
    <text evidence="4">Component of the ER membrane protein complex (EMC).</text>
</comment>
<name>A0A2P7Z5Z3_9PEZI</name>